<organism evidence="1 2">
    <name type="scientific">Brevibacillus fluminis</name>
    <dbReference type="NCBI Taxonomy" id="511487"/>
    <lineage>
        <taxon>Bacteria</taxon>
        <taxon>Bacillati</taxon>
        <taxon>Bacillota</taxon>
        <taxon>Bacilli</taxon>
        <taxon>Bacillales</taxon>
        <taxon>Paenibacillaceae</taxon>
        <taxon>Brevibacillus</taxon>
    </lineage>
</organism>
<dbReference type="EMBL" id="RHHQ01000017">
    <property type="protein sequence ID" value="RNB84483.1"/>
    <property type="molecule type" value="Genomic_DNA"/>
</dbReference>
<sequence>MIQKQKPELVTTAANVVEVERMFLAGADAVSIGHERFALRQPGSFEPKELAEAKKIAQSHGGKLYVVVNALLHHDEVSDLQDYLKELAVLQADAIVFGDPAVLMTARQAAPGIPLHWNTETTSTNYRTVNYWAAKGATRAILARELSLEAVLAIKRNTDIEVQAQVHGMTCIFHSKRELVSNYMRHQGKDPVQELHHQERSMFVKEDNRDEQQYPIFEDCHGTNIMSAEDICMLEHLPTMMQGGIDVFKIEGILKPVSYNETVVSIYRQAIDRLAEDPKAGIDPQWLQQLSQIQDKDRPLGTGFYFKQQIY</sequence>
<name>A0A3M8D9B6_9BACL</name>
<evidence type="ECO:0000313" key="1">
    <source>
        <dbReference type="EMBL" id="RNB84483.1"/>
    </source>
</evidence>
<gene>
    <name evidence="1" type="ORF">EDM56_20425</name>
</gene>
<keyword evidence="2" id="KW-1185">Reference proteome</keyword>
<dbReference type="Pfam" id="PF01136">
    <property type="entry name" value="Peptidase_U32"/>
    <property type="match status" value="1"/>
</dbReference>
<dbReference type="InterPro" id="IPR001539">
    <property type="entry name" value="Peptidase_U32"/>
</dbReference>
<dbReference type="PANTHER" id="PTHR30217:SF7">
    <property type="entry name" value="TRNA HYDROXYLATION PROTEIN P2"/>
    <property type="match status" value="1"/>
</dbReference>
<evidence type="ECO:0000313" key="2">
    <source>
        <dbReference type="Proteomes" id="UP000271031"/>
    </source>
</evidence>
<dbReference type="OrthoDB" id="9807498at2"/>
<dbReference type="InterPro" id="IPR051454">
    <property type="entry name" value="RNA/ubiquinone_mod_enzymes"/>
</dbReference>
<dbReference type="RefSeq" id="WP_122919766.1">
    <property type="nucleotide sequence ID" value="NZ_RHHQ01000017.1"/>
</dbReference>
<protein>
    <submittedName>
        <fullName evidence="1">U32 family peptidase</fullName>
    </submittedName>
</protein>
<dbReference type="Proteomes" id="UP000271031">
    <property type="component" value="Unassembled WGS sequence"/>
</dbReference>
<dbReference type="AlphaFoldDB" id="A0A3M8D9B6"/>
<accession>A0A3M8D9B6</accession>
<proteinExistence type="predicted"/>
<comment type="caution">
    <text evidence="1">The sequence shown here is derived from an EMBL/GenBank/DDBJ whole genome shotgun (WGS) entry which is preliminary data.</text>
</comment>
<dbReference type="PANTHER" id="PTHR30217">
    <property type="entry name" value="PEPTIDASE U32 FAMILY"/>
    <property type="match status" value="1"/>
</dbReference>
<reference evidence="1 2" key="1">
    <citation type="submission" date="2018-10" db="EMBL/GenBank/DDBJ databases">
        <title>Phylogenomics of Brevibacillus.</title>
        <authorList>
            <person name="Dunlap C."/>
        </authorList>
    </citation>
    <scope>NUCLEOTIDE SEQUENCE [LARGE SCALE GENOMIC DNA]</scope>
    <source>
        <strain evidence="1 2">JCM 15716</strain>
    </source>
</reference>